<evidence type="ECO:0000313" key="2">
    <source>
        <dbReference type="EMBL" id="UOQ74713.1"/>
    </source>
</evidence>
<keyword evidence="3" id="KW-1185">Reference proteome</keyword>
<dbReference type="Gene3D" id="3.50.50.60">
    <property type="entry name" value="FAD/NAD(P)-binding domain"/>
    <property type="match status" value="1"/>
</dbReference>
<dbReference type="AlphaFoldDB" id="A0A8T9QIV5"/>
<dbReference type="KEGG" id="hcu:MUN79_13050"/>
<dbReference type="PROSITE" id="PS51318">
    <property type="entry name" value="TAT"/>
    <property type="match status" value="1"/>
</dbReference>
<dbReference type="RefSeq" id="WP_244678050.1">
    <property type="nucleotide sequence ID" value="NZ_CP095046.1"/>
</dbReference>
<dbReference type="InterPro" id="IPR006311">
    <property type="entry name" value="TAT_signal"/>
</dbReference>
<dbReference type="SUPFAM" id="SSF51905">
    <property type="entry name" value="FAD/NAD(P)-binding domain"/>
    <property type="match status" value="1"/>
</dbReference>
<protein>
    <submittedName>
        <fullName evidence="2">FAD-dependent oxidoreductase</fullName>
    </submittedName>
</protein>
<evidence type="ECO:0000313" key="3">
    <source>
        <dbReference type="Proteomes" id="UP000831796"/>
    </source>
</evidence>
<dbReference type="InterPro" id="IPR050464">
    <property type="entry name" value="Zeta_carotene_desat/Oxidored"/>
</dbReference>
<accession>A0A8T9QIV5</accession>
<dbReference type="Pfam" id="PF13450">
    <property type="entry name" value="NAD_binding_8"/>
    <property type="match status" value="1"/>
</dbReference>
<feature type="region of interest" description="Disordered" evidence="1">
    <location>
        <begin position="402"/>
        <end position="421"/>
    </location>
</feature>
<dbReference type="InterPro" id="IPR036188">
    <property type="entry name" value="FAD/NAD-bd_sf"/>
</dbReference>
<dbReference type="GO" id="GO:0016491">
    <property type="term" value="F:oxidoreductase activity"/>
    <property type="evidence" value="ECO:0007669"/>
    <property type="project" value="TreeGrafter"/>
</dbReference>
<evidence type="ECO:0000256" key="1">
    <source>
        <dbReference type="SAM" id="MobiDB-lite"/>
    </source>
</evidence>
<proteinExistence type="predicted"/>
<dbReference type="PANTHER" id="PTHR42923:SF39">
    <property type="entry name" value="AMINO OXIDASE"/>
    <property type="match status" value="1"/>
</dbReference>
<organism evidence="2 3">
    <name type="scientific">Hymenobacter cellulosilyticus</name>
    <dbReference type="NCBI Taxonomy" id="2932248"/>
    <lineage>
        <taxon>Bacteria</taxon>
        <taxon>Pseudomonadati</taxon>
        <taxon>Bacteroidota</taxon>
        <taxon>Cytophagia</taxon>
        <taxon>Cytophagales</taxon>
        <taxon>Hymenobacteraceae</taxon>
        <taxon>Hymenobacter</taxon>
    </lineage>
</organism>
<gene>
    <name evidence="2" type="ORF">MUN79_13050</name>
</gene>
<name>A0A8T9QIV5_9BACT</name>
<reference evidence="2" key="1">
    <citation type="submission" date="2022-04" db="EMBL/GenBank/DDBJ databases">
        <title>Hymenobacter sp. isolated from the air.</title>
        <authorList>
            <person name="Won M."/>
            <person name="Lee C.-M."/>
            <person name="Woen H.-Y."/>
            <person name="Kwon S.-W."/>
        </authorList>
    </citation>
    <scope>NUCLEOTIDE SEQUENCE</scope>
    <source>
        <strain evidence="2">5116S-3</strain>
    </source>
</reference>
<dbReference type="Proteomes" id="UP000831796">
    <property type="component" value="Chromosome"/>
</dbReference>
<sequence length="421" mass="45875">MSAANSSHCPFMPGRREFLGRAGLGVAGLLLSPGLLESCAPGSARAHIRGTLRGANQATGHKLWKPSQLPAPTRTLRADVVIIGGGVAGLSAKRWLHRHGQHNVLLLELDEQVGGNSAAGRNSTSAFPWGAHYLPLPDPRNTELLDFLRETGTITGTSPSGLPIYNEYHLCHDPEERLHINGHWQTGLVPEMGVPTADREQIARFFQLIEDFRQAKGHDGRDAFMIPVDASSTDEQFRQLDAISLADYLAQHGFTSEYLRWHLDYCCKDDYGTTAQHTSAWAGIHYFASRKGRAHNAESSDVLTWPQGNNFLVEHLRQQAATGILPHTLAYAVEETDAGVSVLAYDAHTHETLRVEARQALLATPQFVTQRLLPDSPGLVPLTLHRAPWVVANLTIDGLPRAPAPRLAGTTSSTAPKPLAT</sequence>
<dbReference type="PANTHER" id="PTHR42923">
    <property type="entry name" value="PROTOPORPHYRINOGEN OXIDASE"/>
    <property type="match status" value="1"/>
</dbReference>
<dbReference type="EMBL" id="CP095046">
    <property type="protein sequence ID" value="UOQ74713.1"/>
    <property type="molecule type" value="Genomic_DNA"/>
</dbReference>